<evidence type="ECO:0000313" key="2">
    <source>
        <dbReference type="EMBL" id="KOX96946.1"/>
    </source>
</evidence>
<keyword evidence="1" id="KW-0812">Transmembrane</keyword>
<dbReference type="OrthoDB" id="221204at2157"/>
<name>A0A0N0BRM0_9EURY</name>
<dbReference type="PATRIC" id="fig|1705389.3.peg.3120"/>
<dbReference type="Proteomes" id="UP000037747">
    <property type="component" value="Unassembled WGS sequence"/>
</dbReference>
<dbReference type="EMBL" id="LIST01000002">
    <property type="protein sequence ID" value="KOX96946.1"/>
    <property type="molecule type" value="Genomic_DNA"/>
</dbReference>
<organism evidence="2 3">
    <name type="scientific">Halorubrum tropicale</name>
    <dbReference type="NCBI Taxonomy" id="1765655"/>
    <lineage>
        <taxon>Archaea</taxon>
        <taxon>Methanobacteriati</taxon>
        <taxon>Methanobacteriota</taxon>
        <taxon>Stenosarchaea group</taxon>
        <taxon>Halobacteria</taxon>
        <taxon>Halobacteriales</taxon>
        <taxon>Haloferacaceae</taxon>
        <taxon>Halorubrum</taxon>
    </lineage>
</organism>
<accession>A0A0N0BRM0</accession>
<keyword evidence="3" id="KW-1185">Reference proteome</keyword>
<evidence type="ECO:0000256" key="1">
    <source>
        <dbReference type="SAM" id="Phobius"/>
    </source>
</evidence>
<feature type="transmembrane region" description="Helical" evidence="1">
    <location>
        <begin position="116"/>
        <end position="135"/>
    </location>
</feature>
<dbReference type="STRING" id="1765655.AMR74_05830"/>
<dbReference type="AlphaFoldDB" id="A0A0N0BRM0"/>
<reference evidence="2 3" key="1">
    <citation type="submission" date="2015-08" db="EMBL/GenBank/DDBJ databases">
        <title>Genomes of Isolates from Cabo Rojo, PR.</title>
        <authorList>
            <person name="Sanchez-Nieves R.L."/>
            <person name="Montalvo-Rodriguez R."/>
        </authorList>
    </citation>
    <scope>NUCLEOTIDE SEQUENCE [LARGE SCALE GENOMIC DNA]</scope>
    <source>
        <strain evidence="2 3">5</strain>
    </source>
</reference>
<feature type="transmembrane region" description="Helical" evidence="1">
    <location>
        <begin position="39"/>
        <end position="58"/>
    </location>
</feature>
<protein>
    <submittedName>
        <fullName evidence="2">Uncharacterized protein</fullName>
    </submittedName>
</protein>
<dbReference type="RefSeq" id="WP_053771123.1">
    <property type="nucleotide sequence ID" value="NZ_LIST01000002.1"/>
</dbReference>
<keyword evidence="1" id="KW-1133">Transmembrane helix</keyword>
<gene>
    <name evidence="2" type="ORF">AMR74_05830</name>
</gene>
<sequence>MSASGSDGLLEFINGDTSGAVPILNASNPVNWGKLGQSIGASILATVVVGVTNIVAAISDAVTSILGGLATFLTGFEVSLGVGRYPTAEAPGLIELTIGGIGGAYGSAFEFSSTQFGVLALPVNVGIVLASVYVLSVGLQAAASRLLGGG</sequence>
<evidence type="ECO:0000313" key="3">
    <source>
        <dbReference type="Proteomes" id="UP000037747"/>
    </source>
</evidence>
<feature type="transmembrane region" description="Helical" evidence="1">
    <location>
        <begin position="65"/>
        <end position="83"/>
    </location>
</feature>
<comment type="caution">
    <text evidence="2">The sequence shown here is derived from an EMBL/GenBank/DDBJ whole genome shotgun (WGS) entry which is preliminary data.</text>
</comment>
<proteinExistence type="predicted"/>
<keyword evidence="1" id="KW-0472">Membrane</keyword>